<dbReference type="AlphaFoldDB" id="A0A0E9RL39"/>
<dbReference type="EMBL" id="GBXM01078783">
    <property type="protein sequence ID" value="JAH29794.1"/>
    <property type="molecule type" value="Transcribed_RNA"/>
</dbReference>
<reference evidence="1" key="1">
    <citation type="submission" date="2014-11" db="EMBL/GenBank/DDBJ databases">
        <authorList>
            <person name="Amaro Gonzalez C."/>
        </authorList>
    </citation>
    <scope>NUCLEOTIDE SEQUENCE</scope>
</reference>
<accession>A0A0E9RL39</accession>
<reference evidence="1" key="2">
    <citation type="journal article" date="2015" name="Fish Shellfish Immunol.">
        <title>Early steps in the European eel (Anguilla anguilla)-Vibrio vulnificus interaction in the gills: Role of the RtxA13 toxin.</title>
        <authorList>
            <person name="Callol A."/>
            <person name="Pajuelo D."/>
            <person name="Ebbesson L."/>
            <person name="Teles M."/>
            <person name="MacKenzie S."/>
            <person name="Amaro C."/>
        </authorList>
    </citation>
    <scope>NUCLEOTIDE SEQUENCE</scope>
</reference>
<organism evidence="1">
    <name type="scientific">Anguilla anguilla</name>
    <name type="common">European freshwater eel</name>
    <name type="synonym">Muraena anguilla</name>
    <dbReference type="NCBI Taxonomy" id="7936"/>
    <lineage>
        <taxon>Eukaryota</taxon>
        <taxon>Metazoa</taxon>
        <taxon>Chordata</taxon>
        <taxon>Craniata</taxon>
        <taxon>Vertebrata</taxon>
        <taxon>Euteleostomi</taxon>
        <taxon>Actinopterygii</taxon>
        <taxon>Neopterygii</taxon>
        <taxon>Teleostei</taxon>
        <taxon>Anguilliformes</taxon>
        <taxon>Anguillidae</taxon>
        <taxon>Anguilla</taxon>
    </lineage>
</organism>
<protein>
    <submittedName>
        <fullName evidence="1">Uncharacterized protein</fullName>
    </submittedName>
</protein>
<sequence length="40" mass="4397">MLISVSIVNREMNAPKLARSCHSSTLCFATKLLSYVVISI</sequence>
<name>A0A0E9RL39_ANGAN</name>
<proteinExistence type="predicted"/>
<evidence type="ECO:0000313" key="1">
    <source>
        <dbReference type="EMBL" id="JAH29794.1"/>
    </source>
</evidence>